<protein>
    <submittedName>
        <fullName evidence="2">GNAT family N-acetyltransferase</fullName>
    </submittedName>
</protein>
<dbReference type="Proteomes" id="UP000217083">
    <property type="component" value="Unassembled WGS sequence"/>
</dbReference>
<evidence type="ECO:0000259" key="1">
    <source>
        <dbReference type="PROSITE" id="PS51186"/>
    </source>
</evidence>
<accession>A0A263BXY4</accession>
<dbReference type="PANTHER" id="PTHR43415:SF4">
    <property type="entry name" value="N-ACETYLTRANSFERASE DOMAIN-CONTAINING PROTEIN"/>
    <property type="match status" value="1"/>
</dbReference>
<keyword evidence="2" id="KW-0808">Transferase</keyword>
<proteinExistence type="predicted"/>
<comment type="caution">
    <text evidence="2">The sequence shown here is derived from an EMBL/GenBank/DDBJ whole genome shotgun (WGS) entry which is preliminary data.</text>
</comment>
<keyword evidence="3" id="KW-1185">Reference proteome</keyword>
<dbReference type="PROSITE" id="PS51186">
    <property type="entry name" value="GNAT"/>
    <property type="match status" value="1"/>
</dbReference>
<name>A0A263BXY4_9BACI</name>
<dbReference type="Pfam" id="PF13302">
    <property type="entry name" value="Acetyltransf_3"/>
    <property type="match status" value="1"/>
</dbReference>
<gene>
    <name evidence="2" type="ORF">CIB95_03115</name>
</gene>
<dbReference type="EMBL" id="NPIA01000001">
    <property type="protein sequence ID" value="OZM58574.1"/>
    <property type="molecule type" value="Genomic_DNA"/>
</dbReference>
<evidence type="ECO:0000313" key="3">
    <source>
        <dbReference type="Proteomes" id="UP000217083"/>
    </source>
</evidence>
<dbReference type="SUPFAM" id="SSF55729">
    <property type="entry name" value="Acyl-CoA N-acyltransferases (Nat)"/>
    <property type="match status" value="1"/>
</dbReference>
<reference evidence="3" key="1">
    <citation type="submission" date="2017-08" db="EMBL/GenBank/DDBJ databases">
        <authorList>
            <person name="Huang Z."/>
        </authorList>
    </citation>
    <scope>NUCLEOTIDE SEQUENCE [LARGE SCALE GENOMIC DNA]</scope>
    <source>
        <strain evidence="3">SA5d-4</strain>
    </source>
</reference>
<dbReference type="AlphaFoldDB" id="A0A263BXY4"/>
<reference evidence="2 3" key="2">
    <citation type="submission" date="2017-09" db="EMBL/GenBank/DDBJ databases">
        <title>Bacillus patelloidae sp. nov., isolated from the intestinal tract of a marine limpet.</title>
        <authorList>
            <person name="Liu R."/>
            <person name="Dong C."/>
            <person name="Shao Z."/>
        </authorList>
    </citation>
    <scope>NUCLEOTIDE SEQUENCE [LARGE SCALE GENOMIC DNA]</scope>
    <source>
        <strain evidence="2 3">SA5d-4</strain>
    </source>
</reference>
<sequence>MKLIGDKVIVREINEEDIPLLWNFIYGTPNPEWKLWDAPYFPLGYLKLEKYKENLQNMLKANEVPKVAIIERNGEIVGTVSFYWEHEPSRWLEVGVTIFQSNNWSGGIGTNALKLWIDYLFANLEIARVGLTTWSGNERMIKCAEKLGMMMEGRMRKCRYYNGEYYDSIRMGVLREEWNAWKKERESYC</sequence>
<evidence type="ECO:0000313" key="2">
    <source>
        <dbReference type="EMBL" id="OZM58574.1"/>
    </source>
</evidence>
<dbReference type="InterPro" id="IPR000182">
    <property type="entry name" value="GNAT_dom"/>
</dbReference>
<organism evidence="2 3">
    <name type="scientific">Lottiidibacillus patelloidae</name>
    <dbReference type="NCBI Taxonomy" id="2670334"/>
    <lineage>
        <taxon>Bacteria</taxon>
        <taxon>Bacillati</taxon>
        <taxon>Bacillota</taxon>
        <taxon>Bacilli</taxon>
        <taxon>Bacillales</taxon>
        <taxon>Bacillaceae</taxon>
        <taxon>Lottiidibacillus</taxon>
    </lineage>
</organism>
<dbReference type="GO" id="GO:0016747">
    <property type="term" value="F:acyltransferase activity, transferring groups other than amino-acyl groups"/>
    <property type="evidence" value="ECO:0007669"/>
    <property type="project" value="InterPro"/>
</dbReference>
<dbReference type="InterPro" id="IPR016181">
    <property type="entry name" value="Acyl_CoA_acyltransferase"/>
</dbReference>
<dbReference type="Gene3D" id="3.40.630.30">
    <property type="match status" value="1"/>
</dbReference>
<dbReference type="PANTHER" id="PTHR43415">
    <property type="entry name" value="SPERMIDINE N(1)-ACETYLTRANSFERASE"/>
    <property type="match status" value="1"/>
</dbReference>
<feature type="domain" description="N-acetyltransferase" evidence="1">
    <location>
        <begin position="8"/>
        <end position="172"/>
    </location>
</feature>